<evidence type="ECO:0000313" key="3">
    <source>
        <dbReference type="Proteomes" id="UP000013063"/>
    </source>
</evidence>
<dbReference type="GO" id="GO:0005829">
    <property type="term" value="C:cytosol"/>
    <property type="evidence" value="ECO:0007669"/>
    <property type="project" value="TreeGrafter"/>
</dbReference>
<dbReference type="AlphaFoldDB" id="R0CWP3"/>
<dbReference type="GO" id="GO:0007165">
    <property type="term" value="P:signal transduction"/>
    <property type="evidence" value="ECO:0007669"/>
    <property type="project" value="InterPro"/>
</dbReference>
<dbReference type="PATRIC" id="fig|1292034.3.peg.3186"/>
<dbReference type="PANTHER" id="PTHR22617">
    <property type="entry name" value="CHEMOTAXIS SENSOR HISTIDINE KINASE-RELATED"/>
    <property type="match status" value="1"/>
</dbReference>
<dbReference type="InterPro" id="IPR002545">
    <property type="entry name" value="CheW-lke_dom"/>
</dbReference>
<protein>
    <submittedName>
        <fullName evidence="2">Chemotaxis signal transduction protein</fullName>
    </submittedName>
</protein>
<dbReference type="EMBL" id="APMP01000024">
    <property type="protein sequence ID" value="ENZ80936.1"/>
    <property type="molecule type" value="Genomic_DNA"/>
</dbReference>
<dbReference type="SUPFAM" id="SSF50341">
    <property type="entry name" value="CheW-like"/>
    <property type="match status" value="1"/>
</dbReference>
<comment type="caution">
    <text evidence="2">The sequence shown here is derived from an EMBL/GenBank/DDBJ whole genome shotgun (WGS) entry which is preliminary data.</text>
</comment>
<keyword evidence="3" id="KW-1185">Reference proteome</keyword>
<name>R0CWP3_CAUVI</name>
<evidence type="ECO:0000313" key="2">
    <source>
        <dbReference type="EMBL" id="ENZ80936.1"/>
    </source>
</evidence>
<accession>R0CWP3</accession>
<dbReference type="Gene3D" id="2.40.50.180">
    <property type="entry name" value="CheA-289, Domain 4"/>
    <property type="match status" value="1"/>
</dbReference>
<dbReference type="GO" id="GO:0006935">
    <property type="term" value="P:chemotaxis"/>
    <property type="evidence" value="ECO:0007669"/>
    <property type="project" value="InterPro"/>
</dbReference>
<proteinExistence type="predicted"/>
<dbReference type="InterPro" id="IPR036061">
    <property type="entry name" value="CheW-like_dom_sf"/>
</dbReference>
<dbReference type="eggNOG" id="COG0835">
    <property type="taxonomic scope" value="Bacteria"/>
</dbReference>
<gene>
    <name evidence="2" type="ORF">OR37_03211</name>
</gene>
<dbReference type="SMART" id="SM00260">
    <property type="entry name" value="CheW"/>
    <property type="match status" value="1"/>
</dbReference>
<dbReference type="Gene3D" id="2.30.30.40">
    <property type="entry name" value="SH3 Domains"/>
    <property type="match status" value="1"/>
</dbReference>
<organism evidence="2 3">
    <name type="scientific">Caulobacter vibrioides OR37</name>
    <dbReference type="NCBI Taxonomy" id="1292034"/>
    <lineage>
        <taxon>Bacteria</taxon>
        <taxon>Pseudomonadati</taxon>
        <taxon>Pseudomonadota</taxon>
        <taxon>Alphaproteobacteria</taxon>
        <taxon>Caulobacterales</taxon>
        <taxon>Caulobacteraceae</taxon>
        <taxon>Caulobacter</taxon>
    </lineage>
</organism>
<dbReference type="InterPro" id="IPR039315">
    <property type="entry name" value="CheW"/>
</dbReference>
<evidence type="ECO:0000259" key="1">
    <source>
        <dbReference type="PROSITE" id="PS50851"/>
    </source>
</evidence>
<sequence length="173" mass="18115" precursor="true">MTANEDSTRLRAMEIAMSSTSYAQGQALQVLSFEVGAQTYCVPVSAVREIRGVTPPTPLPDAPAYVRGVINLRGQVMPVIDLSWRLGKGAAQDGPRQVIIVVENQSDVAGLLVDAVCDSFTVEADQINAPPSLGDGEDSPLVAAVITSGEGAMTVLLAVSRILPERPPEAMAA</sequence>
<dbReference type="PANTHER" id="PTHR22617:SF23">
    <property type="entry name" value="CHEMOTAXIS PROTEIN CHEW"/>
    <property type="match status" value="1"/>
</dbReference>
<dbReference type="PROSITE" id="PS50851">
    <property type="entry name" value="CHEW"/>
    <property type="match status" value="1"/>
</dbReference>
<reference evidence="2 3" key="1">
    <citation type="journal article" date="2013" name="Genome Announc.">
        <title>Draft Genome Sequence for Caulobacter sp. Strain OR37, a Bacterium Tolerant to Heavy Metals.</title>
        <authorList>
            <person name="Utturkar S.M."/>
            <person name="Bollmann A."/>
            <person name="Brzoska R.M."/>
            <person name="Klingeman D.M."/>
            <person name="Epstein S.E."/>
            <person name="Palumbo A.V."/>
            <person name="Brown S.D."/>
        </authorList>
    </citation>
    <scope>NUCLEOTIDE SEQUENCE [LARGE SCALE GENOMIC DNA]</scope>
    <source>
        <strain evidence="2 3">OR37</strain>
    </source>
</reference>
<feature type="domain" description="CheW-like" evidence="1">
    <location>
        <begin position="27"/>
        <end position="168"/>
    </location>
</feature>
<dbReference type="Proteomes" id="UP000013063">
    <property type="component" value="Unassembled WGS sequence"/>
</dbReference>
<dbReference type="STRING" id="1292034.OR37_03211"/>
<dbReference type="CDD" id="cd00732">
    <property type="entry name" value="CheW"/>
    <property type="match status" value="1"/>
</dbReference>
<dbReference type="Pfam" id="PF01584">
    <property type="entry name" value="CheW"/>
    <property type="match status" value="1"/>
</dbReference>